<dbReference type="Gene3D" id="2.60.120.620">
    <property type="entry name" value="q2cbj1_9rhob like domain"/>
    <property type="match status" value="1"/>
</dbReference>
<sequence length="271" mass="31431">MKQLEDLLPLEKMDSLALRATEYQHAKPFPHIVFDDFLAPEIIAELVRDFPGPEDHAWLRYRAPAEKDKLQSTSELQMPPTVRGIINAFNSSTFVKFLEKLTGIEGIVPDPHLFGGGMHQTLPGGHLKVHIDYNFHAKWKLDRRLNVLLYLNEDWQEEWNGHLELWEGDRENLRERTHRILPLANRLVIFNTDERSWHGVPEPLLCPPGRTRKSIALYYYSNGRPEEERGDVHNTVFLARPGEKISTPIRAHLREWVPPALLKLARRGKPD</sequence>
<reference evidence="2" key="1">
    <citation type="submission" date="2020-12" db="EMBL/GenBank/DDBJ databases">
        <title>Ramlibacter sp. nov., isolated from a freshwater alga, Cryptomonas.</title>
        <authorList>
            <person name="Kim H.M."/>
            <person name="Jeon C.O."/>
        </authorList>
    </citation>
    <scope>NUCLEOTIDE SEQUENCE</scope>
    <source>
        <strain evidence="2">CrO1</strain>
    </source>
</reference>
<dbReference type="AlphaFoldDB" id="A0A934PYX6"/>
<proteinExistence type="predicted"/>
<keyword evidence="3" id="KW-1185">Reference proteome</keyword>
<dbReference type="InterPro" id="IPR044862">
    <property type="entry name" value="Pro_4_hyd_alph_FE2OG_OXY"/>
</dbReference>
<gene>
    <name evidence="2" type="ORF">I8E28_05045</name>
</gene>
<evidence type="ECO:0000313" key="3">
    <source>
        <dbReference type="Proteomes" id="UP000617041"/>
    </source>
</evidence>
<evidence type="ECO:0000259" key="1">
    <source>
        <dbReference type="Pfam" id="PF13640"/>
    </source>
</evidence>
<protein>
    <submittedName>
        <fullName evidence="2">2OG-Fe(II) oxygenase</fullName>
    </submittedName>
</protein>
<comment type="caution">
    <text evidence="2">The sequence shown here is derived from an EMBL/GenBank/DDBJ whole genome shotgun (WGS) entry which is preliminary data.</text>
</comment>
<dbReference type="InterPro" id="IPR051842">
    <property type="entry name" value="uS12_prolyl_hydroxylase"/>
</dbReference>
<dbReference type="GO" id="GO:0031543">
    <property type="term" value="F:peptidyl-proline dioxygenase activity"/>
    <property type="evidence" value="ECO:0007669"/>
    <property type="project" value="TreeGrafter"/>
</dbReference>
<dbReference type="PANTHER" id="PTHR12117">
    <property type="entry name" value="HISTONE ACETYLTRANSFERASE COMPLEX"/>
    <property type="match status" value="1"/>
</dbReference>
<feature type="domain" description="Prolyl 4-hydroxylase alpha subunit Fe(2+) 2OG dioxygenase" evidence="1">
    <location>
        <begin position="119"/>
        <end position="220"/>
    </location>
</feature>
<dbReference type="EMBL" id="JAEDAO010000001">
    <property type="protein sequence ID" value="MBK0391948.1"/>
    <property type="molecule type" value="Genomic_DNA"/>
</dbReference>
<evidence type="ECO:0000313" key="2">
    <source>
        <dbReference type="EMBL" id="MBK0391948.1"/>
    </source>
</evidence>
<dbReference type="PANTHER" id="PTHR12117:SF0">
    <property type="entry name" value="PROLYL 3-HYDROXYLASE OGFOD1"/>
    <property type="match status" value="1"/>
</dbReference>
<dbReference type="GO" id="GO:0005737">
    <property type="term" value="C:cytoplasm"/>
    <property type="evidence" value="ECO:0007669"/>
    <property type="project" value="TreeGrafter"/>
</dbReference>
<dbReference type="Proteomes" id="UP000617041">
    <property type="component" value="Unassembled WGS sequence"/>
</dbReference>
<accession>A0A934PYX6</accession>
<dbReference type="RefSeq" id="WP_200786916.1">
    <property type="nucleotide sequence ID" value="NZ_JAEDAO010000001.1"/>
</dbReference>
<organism evidence="2 3">
    <name type="scientific">Ramlibacter algicola</name>
    <dbReference type="NCBI Taxonomy" id="2795217"/>
    <lineage>
        <taxon>Bacteria</taxon>
        <taxon>Pseudomonadati</taxon>
        <taxon>Pseudomonadota</taxon>
        <taxon>Betaproteobacteria</taxon>
        <taxon>Burkholderiales</taxon>
        <taxon>Comamonadaceae</taxon>
        <taxon>Ramlibacter</taxon>
    </lineage>
</organism>
<dbReference type="Pfam" id="PF13640">
    <property type="entry name" value="2OG-FeII_Oxy_3"/>
    <property type="match status" value="1"/>
</dbReference>
<dbReference type="GO" id="GO:0006449">
    <property type="term" value="P:regulation of translational termination"/>
    <property type="evidence" value="ECO:0007669"/>
    <property type="project" value="TreeGrafter"/>
</dbReference>
<name>A0A934PYX6_9BURK</name>